<evidence type="ECO:0000256" key="1">
    <source>
        <dbReference type="ARBA" id="ARBA00005562"/>
    </source>
</evidence>
<feature type="region of interest" description="Disordered" evidence="3">
    <location>
        <begin position="146"/>
        <end position="241"/>
    </location>
</feature>
<dbReference type="AlphaFoldDB" id="A0A183C5G3"/>
<feature type="compositionally biased region" description="Low complexity" evidence="3">
    <location>
        <begin position="1"/>
        <end position="22"/>
    </location>
</feature>
<dbReference type="SUPFAM" id="SSF46785">
    <property type="entry name" value="Winged helix' DNA-binding domain"/>
    <property type="match status" value="1"/>
</dbReference>
<name>A0A183C5G3_GLOPA</name>
<dbReference type="PANTHER" id="PTHR24330">
    <property type="entry name" value="HOMEOBOX PROTEIN BARH-LIKE"/>
    <property type="match status" value="1"/>
</dbReference>
<dbReference type="SMART" id="SM00413">
    <property type="entry name" value="ETS"/>
    <property type="match status" value="1"/>
</dbReference>
<dbReference type="PROSITE" id="PS50061">
    <property type="entry name" value="ETS_DOMAIN_3"/>
    <property type="match status" value="1"/>
</dbReference>
<evidence type="ECO:0000313" key="6">
    <source>
        <dbReference type="WBParaSite" id="GPLIN_000810800"/>
    </source>
</evidence>
<dbReference type="PROSITE" id="PS00345">
    <property type="entry name" value="ETS_DOMAIN_1"/>
    <property type="match status" value="1"/>
</dbReference>
<dbReference type="Pfam" id="PF00178">
    <property type="entry name" value="Ets"/>
    <property type="match status" value="1"/>
</dbReference>
<organism evidence="5 6">
    <name type="scientific">Globodera pallida</name>
    <name type="common">Potato cyst nematode worm</name>
    <name type="synonym">Heterodera pallida</name>
    <dbReference type="NCBI Taxonomy" id="36090"/>
    <lineage>
        <taxon>Eukaryota</taxon>
        <taxon>Metazoa</taxon>
        <taxon>Ecdysozoa</taxon>
        <taxon>Nematoda</taxon>
        <taxon>Chromadorea</taxon>
        <taxon>Rhabditida</taxon>
        <taxon>Tylenchina</taxon>
        <taxon>Tylenchomorpha</taxon>
        <taxon>Tylenchoidea</taxon>
        <taxon>Heteroderidae</taxon>
        <taxon>Heteroderinae</taxon>
        <taxon>Globodera</taxon>
    </lineage>
</organism>
<keyword evidence="2" id="KW-0238">DNA-binding</keyword>
<dbReference type="InterPro" id="IPR036388">
    <property type="entry name" value="WH-like_DNA-bd_sf"/>
</dbReference>
<reference evidence="6" key="3">
    <citation type="submission" date="2016-06" db="UniProtKB">
        <authorList>
            <consortium name="WormBaseParasite"/>
        </authorList>
    </citation>
    <scope>IDENTIFICATION</scope>
</reference>
<evidence type="ECO:0000256" key="2">
    <source>
        <dbReference type="RuleBase" id="RU004019"/>
    </source>
</evidence>
<dbReference type="GO" id="GO:0043565">
    <property type="term" value="F:sequence-specific DNA binding"/>
    <property type="evidence" value="ECO:0007669"/>
    <property type="project" value="InterPro"/>
</dbReference>
<dbReference type="Proteomes" id="UP000050741">
    <property type="component" value="Unassembled WGS sequence"/>
</dbReference>
<evidence type="ECO:0000313" key="5">
    <source>
        <dbReference type="Proteomes" id="UP000050741"/>
    </source>
</evidence>
<dbReference type="InterPro" id="IPR000418">
    <property type="entry name" value="Ets_dom"/>
</dbReference>
<dbReference type="InterPro" id="IPR036390">
    <property type="entry name" value="WH_DNA-bd_sf"/>
</dbReference>
<dbReference type="InterPro" id="IPR052145">
    <property type="entry name" value="Mediator/Homeobox_domain"/>
</dbReference>
<keyword evidence="5" id="KW-1185">Reference proteome</keyword>
<accession>A0A183C5G3</accession>
<feature type="compositionally biased region" description="Low complexity" evidence="3">
    <location>
        <begin position="46"/>
        <end position="59"/>
    </location>
</feature>
<evidence type="ECO:0000256" key="3">
    <source>
        <dbReference type="SAM" id="MobiDB-lite"/>
    </source>
</evidence>
<dbReference type="GO" id="GO:0005634">
    <property type="term" value="C:nucleus"/>
    <property type="evidence" value="ECO:0007669"/>
    <property type="project" value="UniProtKB-SubCell"/>
</dbReference>
<feature type="region of interest" description="Disordered" evidence="3">
    <location>
        <begin position="1"/>
        <end position="80"/>
    </location>
</feature>
<dbReference type="PANTHER" id="PTHR24330:SF19">
    <property type="entry name" value="MEDIATOR OF RNA POLYMERASE II TRANSCRIPTION SUBUNIT 29"/>
    <property type="match status" value="1"/>
</dbReference>
<sequence length="354" mass="37789">MMNNGTTNGTQTTKQRTNVAGGATDGAGRGDANSATSNGTGGGGASSSSSTSSSNSSTSKPQGIVYPHQQQHIHQQQQQQQQQMVAAAAAAQFDFTFPFVPYSTHGTVCGPVRYCHPNGVIPFYAGEHQQQQLQTTATTAASMISNGRSAEQQRHAHHHHQQQGDEDDAVKSSSGGQKRHSSAGGAASASSAGTTRHHQQQQQQNGHDTTARELNLSMANGTATPNGREESNGIVGNRTDATRTDLRVKEEPFTLAAHQSVALSCALQQNTTTAADQQQQQQPDPYLILGPTSSRLAAAGSGQIQLWQFLLELLSDQRNAEMITWEGTDGEFKVRQRALIQKVIRFDGEQNQTS</sequence>
<reference evidence="5" key="1">
    <citation type="submission" date="2013-12" db="EMBL/GenBank/DDBJ databases">
        <authorList>
            <person name="Aslett M."/>
        </authorList>
    </citation>
    <scope>NUCLEOTIDE SEQUENCE [LARGE SCALE GENOMIC DNA]</scope>
    <source>
        <strain evidence="5">Lindley</strain>
    </source>
</reference>
<feature type="domain" description="ETS" evidence="4">
    <location>
        <begin position="304"/>
        <end position="334"/>
    </location>
</feature>
<evidence type="ECO:0000259" key="4">
    <source>
        <dbReference type="PROSITE" id="PS50061"/>
    </source>
</evidence>
<dbReference type="Gene3D" id="1.10.10.10">
    <property type="entry name" value="Winged helix-like DNA-binding domain superfamily/Winged helix DNA-binding domain"/>
    <property type="match status" value="1"/>
</dbReference>
<reference evidence="5" key="2">
    <citation type="submission" date="2014-05" db="EMBL/GenBank/DDBJ databases">
        <title>The genome and life-stage specific transcriptomes of Globodera pallida elucidate key aspects of plant parasitism by a cyst nematode.</title>
        <authorList>
            <person name="Cotton J.A."/>
            <person name="Lilley C.J."/>
            <person name="Jones L.M."/>
            <person name="Kikuchi T."/>
            <person name="Reid A.J."/>
            <person name="Thorpe P."/>
            <person name="Tsai I.J."/>
            <person name="Beasley H."/>
            <person name="Blok V."/>
            <person name="Cock P.J.A."/>
            <person name="Van den Akker S.E."/>
            <person name="Holroyd N."/>
            <person name="Hunt M."/>
            <person name="Mantelin S."/>
            <person name="Naghra H."/>
            <person name="Pain A."/>
            <person name="Palomares-Rius J.E."/>
            <person name="Zarowiecki M."/>
            <person name="Berriman M."/>
            <person name="Jones J.T."/>
            <person name="Urwin P.E."/>
        </authorList>
    </citation>
    <scope>NUCLEOTIDE SEQUENCE [LARGE SCALE GENOMIC DNA]</scope>
    <source>
        <strain evidence="5">Lindley</strain>
    </source>
</reference>
<dbReference type="GO" id="GO:0003700">
    <property type="term" value="F:DNA-binding transcription factor activity"/>
    <property type="evidence" value="ECO:0007669"/>
    <property type="project" value="InterPro"/>
</dbReference>
<comment type="subcellular location">
    <subcellularLocation>
        <location evidence="2">Nucleus</location>
    </subcellularLocation>
</comment>
<keyword evidence="2" id="KW-0539">Nucleus</keyword>
<feature type="compositionally biased region" description="Low complexity" evidence="3">
    <location>
        <begin position="68"/>
        <end position="80"/>
    </location>
</feature>
<feature type="compositionally biased region" description="Low complexity" evidence="3">
    <location>
        <begin position="182"/>
        <end position="193"/>
    </location>
</feature>
<proteinExistence type="inferred from homology"/>
<comment type="similarity">
    <text evidence="1 2">Belongs to the ETS family.</text>
</comment>
<dbReference type="WBParaSite" id="GPLIN_000810800">
    <property type="protein sequence ID" value="GPLIN_000810800"/>
    <property type="gene ID" value="GPLIN_000810800"/>
</dbReference>
<protein>
    <submittedName>
        <fullName evidence="6">ETS domain-containing protein</fullName>
    </submittedName>
</protein>